<keyword evidence="3 6" id="KW-0812">Transmembrane</keyword>
<accession>A0AAP2CLG7</accession>
<evidence type="ECO:0000256" key="1">
    <source>
        <dbReference type="ARBA" id="ARBA00004651"/>
    </source>
</evidence>
<proteinExistence type="predicted"/>
<evidence type="ECO:0000313" key="8">
    <source>
        <dbReference type="EMBL" id="MBS9524775.1"/>
    </source>
</evidence>
<feature type="domain" description="Cardiolipin synthase N-terminal" evidence="7">
    <location>
        <begin position="23"/>
        <end position="66"/>
    </location>
</feature>
<evidence type="ECO:0000256" key="5">
    <source>
        <dbReference type="ARBA" id="ARBA00023136"/>
    </source>
</evidence>
<reference evidence="8 9" key="1">
    <citation type="submission" date="2021-05" db="EMBL/GenBank/DDBJ databases">
        <authorList>
            <person name="Zhang Z.D."/>
            <person name="Osman G."/>
        </authorList>
    </citation>
    <scope>NUCLEOTIDE SEQUENCE [LARGE SCALE GENOMIC DNA]</scope>
    <source>
        <strain evidence="8 9">KCTC 32217</strain>
    </source>
</reference>
<feature type="transmembrane region" description="Helical" evidence="6">
    <location>
        <begin position="12"/>
        <end position="33"/>
    </location>
</feature>
<evidence type="ECO:0000256" key="2">
    <source>
        <dbReference type="ARBA" id="ARBA00022475"/>
    </source>
</evidence>
<comment type="caution">
    <text evidence="8">The sequence shown here is derived from an EMBL/GenBank/DDBJ whole genome shotgun (WGS) entry which is preliminary data.</text>
</comment>
<keyword evidence="5 6" id="KW-0472">Membrane</keyword>
<dbReference type="AlphaFoldDB" id="A0AAP2CLG7"/>
<evidence type="ECO:0000256" key="3">
    <source>
        <dbReference type="ARBA" id="ARBA00022692"/>
    </source>
</evidence>
<protein>
    <submittedName>
        <fullName evidence="8">PLDc N-terminal domain-containing protein</fullName>
    </submittedName>
</protein>
<dbReference type="InterPro" id="IPR027379">
    <property type="entry name" value="CLS_N"/>
</dbReference>
<keyword evidence="9" id="KW-1185">Reference proteome</keyword>
<evidence type="ECO:0000256" key="4">
    <source>
        <dbReference type="ARBA" id="ARBA00022989"/>
    </source>
</evidence>
<dbReference type="EMBL" id="JAHCMY010000006">
    <property type="protein sequence ID" value="MBS9524775.1"/>
    <property type="molecule type" value="Genomic_DNA"/>
</dbReference>
<evidence type="ECO:0000259" key="7">
    <source>
        <dbReference type="Pfam" id="PF13396"/>
    </source>
</evidence>
<dbReference type="RefSeq" id="WP_213945634.1">
    <property type="nucleotide sequence ID" value="NZ_JAHBGI010000012.1"/>
</dbReference>
<dbReference type="Proteomes" id="UP001319104">
    <property type="component" value="Unassembled WGS sequence"/>
</dbReference>
<evidence type="ECO:0000313" key="9">
    <source>
        <dbReference type="Proteomes" id="UP001319104"/>
    </source>
</evidence>
<dbReference type="GO" id="GO:0005886">
    <property type="term" value="C:plasma membrane"/>
    <property type="evidence" value="ECO:0007669"/>
    <property type="project" value="UniProtKB-SubCell"/>
</dbReference>
<comment type="subcellular location">
    <subcellularLocation>
        <location evidence="1">Cell membrane</location>
        <topology evidence="1">Multi-pass membrane protein</topology>
    </subcellularLocation>
</comment>
<gene>
    <name evidence="8" type="ORF">KI659_12215</name>
</gene>
<organism evidence="8 9">
    <name type="scientific">Litoribacter ruber</name>
    <dbReference type="NCBI Taxonomy" id="702568"/>
    <lineage>
        <taxon>Bacteria</taxon>
        <taxon>Pseudomonadati</taxon>
        <taxon>Bacteroidota</taxon>
        <taxon>Cytophagia</taxon>
        <taxon>Cytophagales</taxon>
        <taxon>Cyclobacteriaceae</taxon>
        <taxon>Litoribacter</taxon>
    </lineage>
</organism>
<feature type="transmembrane region" description="Helical" evidence="6">
    <location>
        <begin position="45"/>
        <end position="64"/>
    </location>
</feature>
<evidence type="ECO:0000256" key="6">
    <source>
        <dbReference type="SAM" id="Phobius"/>
    </source>
</evidence>
<sequence>MDEFDLPPFIWMGWKVAGGIILIFFVIALVMILNNKALPTREKMLWMWGSFLLPILGPLLYIVLGRYGK</sequence>
<name>A0AAP2CLG7_9BACT</name>
<dbReference type="Pfam" id="PF13396">
    <property type="entry name" value="PLDc_N"/>
    <property type="match status" value="1"/>
</dbReference>
<keyword evidence="4 6" id="KW-1133">Transmembrane helix</keyword>
<keyword evidence="2" id="KW-1003">Cell membrane</keyword>